<feature type="region of interest" description="Disordered" evidence="1">
    <location>
        <begin position="84"/>
        <end position="109"/>
    </location>
</feature>
<evidence type="ECO:0000313" key="3">
    <source>
        <dbReference type="Proteomes" id="UP001153069"/>
    </source>
</evidence>
<keyword evidence="3" id="KW-1185">Reference proteome</keyword>
<protein>
    <submittedName>
        <fullName evidence="2">Uncharacterized protein</fullName>
    </submittedName>
</protein>
<dbReference type="Proteomes" id="UP001153069">
    <property type="component" value="Unassembled WGS sequence"/>
</dbReference>
<proteinExistence type="predicted"/>
<dbReference type="EMBL" id="CAICTM010000007">
    <property type="protein sequence ID" value="CAB9496636.1"/>
    <property type="molecule type" value="Genomic_DNA"/>
</dbReference>
<sequence length="162" mass="17377">MGNHTSALPLDMKNIPPEVLAMLEDEKKGAQFLADVQASFTANTNSDDSGNLGLDYTMHSILKACKVKRNKVVTRGIKRTKSGLSAAATKATPSKPLLSGVPSDSVNSEHSLNPQEIVDLLEQFAMKDCDTGMAFFKALETKKPTSKYHNGTHANTKASKAA</sequence>
<reference evidence="2" key="1">
    <citation type="submission" date="2020-06" db="EMBL/GenBank/DDBJ databases">
        <authorList>
            <consortium name="Plant Systems Biology data submission"/>
        </authorList>
    </citation>
    <scope>NUCLEOTIDE SEQUENCE</scope>
    <source>
        <strain evidence="2">D6</strain>
    </source>
</reference>
<evidence type="ECO:0000313" key="2">
    <source>
        <dbReference type="EMBL" id="CAB9496636.1"/>
    </source>
</evidence>
<gene>
    <name evidence="2" type="ORF">SEMRO_7_G006060.1</name>
</gene>
<name>A0A9N8D9E9_9STRA</name>
<evidence type="ECO:0000256" key="1">
    <source>
        <dbReference type="SAM" id="MobiDB-lite"/>
    </source>
</evidence>
<dbReference type="AlphaFoldDB" id="A0A9N8D9E9"/>
<accession>A0A9N8D9E9</accession>
<comment type="caution">
    <text evidence="2">The sequence shown here is derived from an EMBL/GenBank/DDBJ whole genome shotgun (WGS) entry which is preliminary data.</text>
</comment>
<organism evidence="2 3">
    <name type="scientific">Seminavis robusta</name>
    <dbReference type="NCBI Taxonomy" id="568900"/>
    <lineage>
        <taxon>Eukaryota</taxon>
        <taxon>Sar</taxon>
        <taxon>Stramenopiles</taxon>
        <taxon>Ochrophyta</taxon>
        <taxon>Bacillariophyta</taxon>
        <taxon>Bacillariophyceae</taxon>
        <taxon>Bacillariophycidae</taxon>
        <taxon>Naviculales</taxon>
        <taxon>Naviculaceae</taxon>
        <taxon>Seminavis</taxon>
    </lineage>
</organism>